<proteinExistence type="predicted"/>
<dbReference type="SMART" id="SM00670">
    <property type="entry name" value="PINc"/>
    <property type="match status" value="1"/>
</dbReference>
<gene>
    <name evidence="2" type="ORF">I6I06_02230</name>
</gene>
<organism evidence="2 3">
    <name type="scientific">Paraburkholderia ginsengisoli</name>
    <dbReference type="NCBI Taxonomy" id="311231"/>
    <lineage>
        <taxon>Bacteria</taxon>
        <taxon>Pseudomonadati</taxon>
        <taxon>Pseudomonadota</taxon>
        <taxon>Betaproteobacteria</taxon>
        <taxon>Burkholderiales</taxon>
        <taxon>Burkholderiaceae</taxon>
        <taxon>Paraburkholderia</taxon>
    </lineage>
</organism>
<protein>
    <submittedName>
        <fullName evidence="2">Putative toxin-antitoxin system toxin component, PIN family</fullName>
    </submittedName>
</protein>
<evidence type="ECO:0000313" key="3">
    <source>
        <dbReference type="Proteomes" id="UP000595610"/>
    </source>
</evidence>
<name>A0A7T4N311_9BURK</name>
<dbReference type="AlphaFoldDB" id="A0A7T4N311"/>
<dbReference type="Proteomes" id="UP000595610">
    <property type="component" value="Chromosome 1"/>
</dbReference>
<dbReference type="NCBIfam" id="TIGR00305">
    <property type="entry name" value="putative toxin-antitoxin system toxin component, PIN family"/>
    <property type="match status" value="1"/>
</dbReference>
<accession>A0A7T4N311</accession>
<dbReference type="SUPFAM" id="SSF88723">
    <property type="entry name" value="PIN domain-like"/>
    <property type="match status" value="1"/>
</dbReference>
<feature type="domain" description="PIN" evidence="1">
    <location>
        <begin position="5"/>
        <end position="118"/>
    </location>
</feature>
<dbReference type="InterPro" id="IPR029060">
    <property type="entry name" value="PIN-like_dom_sf"/>
</dbReference>
<reference evidence="2 3" key="1">
    <citation type="submission" date="2020-12" db="EMBL/GenBank/DDBJ databases">
        <title>FDA dAtabase for Regulatory Grade micrObial Sequences (FDA-ARGOS): Supporting development and validation of Infectious Disease Dx tests.</title>
        <authorList>
            <person name="Nelson B."/>
            <person name="Plummer A."/>
            <person name="Tallon L."/>
            <person name="Sadzewicz L."/>
            <person name="Zhao X."/>
            <person name="Boylan J."/>
            <person name="Ott S."/>
            <person name="Bowen H."/>
            <person name="Vavikolanu K."/>
            <person name="Mehta A."/>
            <person name="Aluvathingal J."/>
            <person name="Nadendla S."/>
            <person name="Myers T."/>
            <person name="Yan Y."/>
            <person name="Sichtig H."/>
        </authorList>
    </citation>
    <scope>NUCLEOTIDE SEQUENCE [LARGE SCALE GENOMIC DNA]</scope>
    <source>
        <strain evidence="2 3">FDAARGOS_1049</strain>
    </source>
</reference>
<keyword evidence="3" id="KW-1185">Reference proteome</keyword>
<dbReference type="InterPro" id="IPR002716">
    <property type="entry name" value="PIN_dom"/>
</dbReference>
<dbReference type="KEGG" id="pgis:I6I06_02230"/>
<evidence type="ECO:0000259" key="1">
    <source>
        <dbReference type="SMART" id="SM00670"/>
    </source>
</evidence>
<evidence type="ECO:0000313" key="2">
    <source>
        <dbReference type="EMBL" id="QQC64336.1"/>
    </source>
</evidence>
<dbReference type="PANTHER" id="PTHR34610:SF3">
    <property type="entry name" value="SSL7007 PROTEIN"/>
    <property type="match status" value="1"/>
</dbReference>
<dbReference type="Pfam" id="PF13470">
    <property type="entry name" value="PIN_3"/>
    <property type="match status" value="1"/>
</dbReference>
<sequence length="137" mass="15081">MTSDRKLVLDTNTLISRLLVPGGNAARAVDHALMWGIPLMSEETLAELSGVLARPKFDRYVSIQDRQHFLRLLGGVVRIVPVTHRIAACRDPKDDKFLHVALNGEAEVIVTGDADLLVLHPFHGVDIVNPATFLARI</sequence>
<dbReference type="InterPro" id="IPR002850">
    <property type="entry name" value="PIN_toxin-like"/>
</dbReference>
<dbReference type="PANTHER" id="PTHR34610">
    <property type="entry name" value="SSL7007 PROTEIN"/>
    <property type="match status" value="1"/>
</dbReference>
<dbReference type="EMBL" id="CP066075">
    <property type="protein sequence ID" value="QQC64336.1"/>
    <property type="molecule type" value="Genomic_DNA"/>
</dbReference>